<evidence type="ECO:0000256" key="3">
    <source>
        <dbReference type="ARBA" id="ARBA00022989"/>
    </source>
</evidence>
<dbReference type="PANTHER" id="PTHR16201:SF34">
    <property type="entry name" value="LYSOSOMAL AMINO ACID TRANSPORTER 1"/>
    <property type="match status" value="1"/>
</dbReference>
<organism evidence="6 7">
    <name type="scientific">Lodderomyces beijingensis</name>
    <dbReference type="NCBI Taxonomy" id="1775926"/>
    <lineage>
        <taxon>Eukaryota</taxon>
        <taxon>Fungi</taxon>
        <taxon>Dikarya</taxon>
        <taxon>Ascomycota</taxon>
        <taxon>Saccharomycotina</taxon>
        <taxon>Pichiomycetes</taxon>
        <taxon>Debaryomycetaceae</taxon>
        <taxon>Candida/Lodderomyces clade</taxon>
        <taxon>Lodderomyces</taxon>
    </lineage>
</organism>
<evidence type="ECO:0000313" key="6">
    <source>
        <dbReference type="EMBL" id="CAK9439148.1"/>
    </source>
</evidence>
<dbReference type="Proteomes" id="UP001497383">
    <property type="component" value="Chromosome 4"/>
</dbReference>
<keyword evidence="4" id="KW-0472">Membrane</keyword>
<dbReference type="SMART" id="SM00679">
    <property type="entry name" value="CTNS"/>
    <property type="match status" value="2"/>
</dbReference>
<dbReference type="PANTHER" id="PTHR16201">
    <property type="entry name" value="SEVEN TRANSMEMBRANE PROTEIN 1-RELATED"/>
    <property type="match status" value="1"/>
</dbReference>
<evidence type="ECO:0000256" key="1">
    <source>
        <dbReference type="ARBA" id="ARBA00004141"/>
    </source>
</evidence>
<sequence length="317" mass="35456">MVQECSVYGRVSDAFSIISCTSWIFAQLPQILTNYRLKSASGISPSFLILWFMGDFLSFTSCLFNDATLGFQLYLSIFFLCNDVTLCFQYYYYHSEDGAFEHEAEERYSSLEPTPEVFGPRADLSVHAHAQGSDIRRVHPETLSDDSAPSSYNSTDDNSSVMKTFVAAVATNAGKASAISLGSNLNLQTREYSTRDQLGLFLAWGCTVVYCASRCPQLYKNYKRKSVEGISPLLFGAALLGNLSYTLSILSSCSFVYGNRAEFINKELPYILGSSGTIVFDLLYFYQKHLYRTGGSQATAIRLQRWRDVEHGTMTPH</sequence>
<name>A0ABP0ZLV6_9ASCO</name>
<dbReference type="GeneID" id="92208568"/>
<evidence type="ECO:0000256" key="2">
    <source>
        <dbReference type="ARBA" id="ARBA00022692"/>
    </source>
</evidence>
<comment type="subcellular location">
    <subcellularLocation>
        <location evidence="1">Membrane</location>
        <topology evidence="1">Multi-pass membrane protein</topology>
    </subcellularLocation>
</comment>
<feature type="region of interest" description="Disordered" evidence="5">
    <location>
        <begin position="139"/>
        <end position="158"/>
    </location>
</feature>
<dbReference type="Pfam" id="PF04193">
    <property type="entry name" value="PQ-loop"/>
    <property type="match status" value="2"/>
</dbReference>
<accession>A0ABP0ZLV6</accession>
<feature type="compositionally biased region" description="Polar residues" evidence="5">
    <location>
        <begin position="145"/>
        <end position="158"/>
    </location>
</feature>
<dbReference type="RefSeq" id="XP_066830310.1">
    <property type="nucleotide sequence ID" value="XM_066973475.1"/>
</dbReference>
<keyword evidence="3" id="KW-1133">Transmembrane helix</keyword>
<keyword evidence="7" id="KW-1185">Reference proteome</keyword>
<protein>
    <submittedName>
        <fullName evidence="6">Uncharacterized protein</fullName>
    </submittedName>
</protein>
<evidence type="ECO:0000256" key="4">
    <source>
        <dbReference type="ARBA" id="ARBA00023136"/>
    </source>
</evidence>
<dbReference type="Gene3D" id="1.20.1280.290">
    <property type="match status" value="2"/>
</dbReference>
<dbReference type="InterPro" id="IPR006603">
    <property type="entry name" value="PQ-loop_rpt"/>
</dbReference>
<gene>
    <name evidence="6" type="ORF">LODBEIA_P33720</name>
</gene>
<proteinExistence type="predicted"/>
<dbReference type="InterPro" id="IPR051415">
    <property type="entry name" value="LAAT-1"/>
</dbReference>
<evidence type="ECO:0000256" key="5">
    <source>
        <dbReference type="SAM" id="MobiDB-lite"/>
    </source>
</evidence>
<reference evidence="6 7" key="1">
    <citation type="submission" date="2024-03" db="EMBL/GenBank/DDBJ databases">
        <authorList>
            <person name="Brejova B."/>
        </authorList>
    </citation>
    <scope>NUCLEOTIDE SEQUENCE [LARGE SCALE GENOMIC DNA]</scope>
    <source>
        <strain evidence="6 7">CBS 14171</strain>
    </source>
</reference>
<evidence type="ECO:0000313" key="7">
    <source>
        <dbReference type="Proteomes" id="UP001497383"/>
    </source>
</evidence>
<dbReference type="EMBL" id="OZ022408">
    <property type="protein sequence ID" value="CAK9439148.1"/>
    <property type="molecule type" value="Genomic_DNA"/>
</dbReference>
<keyword evidence="2" id="KW-0812">Transmembrane</keyword>